<feature type="domain" description="Ketopantoate reductase N-terminal" evidence="11">
    <location>
        <begin position="3"/>
        <end position="151"/>
    </location>
</feature>
<evidence type="ECO:0000259" key="11">
    <source>
        <dbReference type="Pfam" id="PF02558"/>
    </source>
</evidence>
<evidence type="ECO:0000256" key="10">
    <source>
        <dbReference type="RuleBase" id="RU362068"/>
    </source>
</evidence>
<dbReference type="InterPro" id="IPR013752">
    <property type="entry name" value="KPA_reductase"/>
</dbReference>
<evidence type="ECO:0000259" key="12">
    <source>
        <dbReference type="Pfam" id="PF08546"/>
    </source>
</evidence>
<dbReference type="SUPFAM" id="SSF51735">
    <property type="entry name" value="NAD(P)-binding Rossmann-fold domains"/>
    <property type="match status" value="1"/>
</dbReference>
<dbReference type="InterPro" id="IPR036291">
    <property type="entry name" value="NAD(P)-bd_dom_sf"/>
</dbReference>
<evidence type="ECO:0000256" key="6">
    <source>
        <dbReference type="ARBA" id="ARBA00022857"/>
    </source>
</evidence>
<dbReference type="Gene3D" id="3.40.50.720">
    <property type="entry name" value="NAD(P)-binding Rossmann-like Domain"/>
    <property type="match status" value="1"/>
</dbReference>
<dbReference type="Gene3D" id="1.10.1040.10">
    <property type="entry name" value="N-(1-d-carboxylethyl)-l-norvaline Dehydrogenase, domain 2"/>
    <property type="match status" value="1"/>
</dbReference>
<evidence type="ECO:0000256" key="5">
    <source>
        <dbReference type="ARBA" id="ARBA00019465"/>
    </source>
</evidence>
<proteinExistence type="inferred from homology"/>
<dbReference type="AlphaFoldDB" id="A0AAU7ZDX1"/>
<accession>A0AAU7ZDX1</accession>
<dbReference type="FunFam" id="1.10.1040.10:FF:000017">
    <property type="entry name" value="2-dehydropantoate 2-reductase"/>
    <property type="match status" value="1"/>
</dbReference>
<dbReference type="EC" id="1.1.1.169" evidence="4 10"/>
<dbReference type="RefSeq" id="WP_353069237.1">
    <property type="nucleotide sequence ID" value="NZ_CP132932.1"/>
</dbReference>
<evidence type="ECO:0000256" key="7">
    <source>
        <dbReference type="ARBA" id="ARBA00023002"/>
    </source>
</evidence>
<dbReference type="GO" id="GO:0008677">
    <property type="term" value="F:2-dehydropantoate 2-reductase activity"/>
    <property type="evidence" value="ECO:0007669"/>
    <property type="project" value="UniProtKB-EC"/>
</dbReference>
<evidence type="ECO:0000256" key="4">
    <source>
        <dbReference type="ARBA" id="ARBA00013014"/>
    </source>
</evidence>
<dbReference type="InterPro" id="IPR013328">
    <property type="entry name" value="6PGD_dom2"/>
</dbReference>
<feature type="domain" description="Ketopantoate reductase C-terminal" evidence="12">
    <location>
        <begin position="184"/>
        <end position="306"/>
    </location>
</feature>
<dbReference type="SUPFAM" id="SSF48179">
    <property type="entry name" value="6-phosphogluconate dehydrogenase C-terminal domain-like"/>
    <property type="match status" value="1"/>
</dbReference>
<reference evidence="13" key="1">
    <citation type="submission" date="2023-08" db="EMBL/GenBank/DDBJ databases">
        <authorList>
            <person name="Messyasz A."/>
            <person name="Mannisto M.K."/>
            <person name="Kerkhof L.J."/>
            <person name="Haggblom M."/>
        </authorList>
    </citation>
    <scope>NUCLEOTIDE SEQUENCE</scope>
    <source>
        <strain evidence="13">M8UP23</strain>
    </source>
</reference>
<comment type="pathway">
    <text evidence="2 10">Cofactor biosynthesis; (R)-pantothenate biosynthesis; (R)-pantoate from 3-methyl-2-oxobutanoate: step 2/2.</text>
</comment>
<organism evidence="13">
    <name type="scientific">Tunturiibacter empetritectus</name>
    <dbReference type="NCBI Taxonomy" id="3069691"/>
    <lineage>
        <taxon>Bacteria</taxon>
        <taxon>Pseudomonadati</taxon>
        <taxon>Acidobacteriota</taxon>
        <taxon>Terriglobia</taxon>
        <taxon>Terriglobales</taxon>
        <taxon>Acidobacteriaceae</taxon>
        <taxon>Tunturiibacter</taxon>
    </lineage>
</organism>
<dbReference type="Pfam" id="PF02558">
    <property type="entry name" value="ApbA"/>
    <property type="match status" value="1"/>
</dbReference>
<comment type="catalytic activity">
    <reaction evidence="9 10">
        <text>(R)-pantoate + NADP(+) = 2-dehydropantoate + NADPH + H(+)</text>
        <dbReference type="Rhea" id="RHEA:16233"/>
        <dbReference type="ChEBI" id="CHEBI:11561"/>
        <dbReference type="ChEBI" id="CHEBI:15378"/>
        <dbReference type="ChEBI" id="CHEBI:15980"/>
        <dbReference type="ChEBI" id="CHEBI:57783"/>
        <dbReference type="ChEBI" id="CHEBI:58349"/>
        <dbReference type="EC" id="1.1.1.169"/>
    </reaction>
</comment>
<dbReference type="InterPro" id="IPR008927">
    <property type="entry name" value="6-PGluconate_DH-like_C_sf"/>
</dbReference>
<evidence type="ECO:0000256" key="2">
    <source>
        <dbReference type="ARBA" id="ARBA00004994"/>
    </source>
</evidence>
<dbReference type="InterPro" id="IPR051402">
    <property type="entry name" value="KPR-Related"/>
</dbReference>
<keyword evidence="6 10" id="KW-0521">NADP</keyword>
<dbReference type="InterPro" id="IPR013332">
    <property type="entry name" value="KPR_N"/>
</dbReference>
<dbReference type="FunFam" id="3.40.50.720:FF:000307">
    <property type="entry name" value="2-dehydropantoate 2-reductase"/>
    <property type="match status" value="1"/>
</dbReference>
<evidence type="ECO:0000256" key="3">
    <source>
        <dbReference type="ARBA" id="ARBA00007870"/>
    </source>
</evidence>
<dbReference type="NCBIfam" id="TIGR00745">
    <property type="entry name" value="apbA_panE"/>
    <property type="match status" value="1"/>
</dbReference>
<dbReference type="GO" id="GO:0015940">
    <property type="term" value="P:pantothenate biosynthetic process"/>
    <property type="evidence" value="ECO:0007669"/>
    <property type="project" value="UniProtKB-KW"/>
</dbReference>
<comment type="similarity">
    <text evidence="3 10">Belongs to the ketopantoate reductase family.</text>
</comment>
<keyword evidence="10" id="KW-0566">Pantothenate biosynthesis</keyword>
<dbReference type="PANTHER" id="PTHR21708:SF26">
    <property type="entry name" value="2-DEHYDROPANTOATE 2-REDUCTASE"/>
    <property type="match status" value="1"/>
</dbReference>
<gene>
    <name evidence="13" type="ORF">RBB75_00900</name>
</gene>
<keyword evidence="7 10" id="KW-0560">Oxidoreductase</keyword>
<evidence type="ECO:0000256" key="8">
    <source>
        <dbReference type="ARBA" id="ARBA00032024"/>
    </source>
</evidence>
<comment type="function">
    <text evidence="1 10">Catalyzes the NADPH-dependent reduction of ketopantoate into pantoic acid.</text>
</comment>
<dbReference type="GO" id="GO:0005737">
    <property type="term" value="C:cytoplasm"/>
    <property type="evidence" value="ECO:0007669"/>
    <property type="project" value="TreeGrafter"/>
</dbReference>
<protein>
    <recommendedName>
        <fullName evidence="5 10">2-dehydropantoate 2-reductase</fullName>
        <ecNumber evidence="4 10">1.1.1.169</ecNumber>
    </recommendedName>
    <alternativeName>
        <fullName evidence="8 10">Ketopantoate reductase</fullName>
    </alternativeName>
</protein>
<dbReference type="KEGG" id="temp:RBB75_00900"/>
<dbReference type="EMBL" id="CP132932">
    <property type="protein sequence ID" value="XCB26899.1"/>
    <property type="molecule type" value="Genomic_DNA"/>
</dbReference>
<dbReference type="InterPro" id="IPR003710">
    <property type="entry name" value="ApbA"/>
</dbReference>
<reference evidence="13" key="2">
    <citation type="journal article" date="2024" name="Environ. Microbiol.">
        <title>Genome analysis and description of Tunturibacter gen. nov. expands the diversity of Terriglobia in tundra soils.</title>
        <authorList>
            <person name="Messyasz A."/>
            <person name="Mannisto M.K."/>
            <person name="Kerkhof L.J."/>
            <person name="Haggblom M.M."/>
        </authorList>
    </citation>
    <scope>NUCLEOTIDE SEQUENCE</scope>
    <source>
        <strain evidence="13">M8UP23</strain>
    </source>
</reference>
<dbReference type="PANTHER" id="PTHR21708">
    <property type="entry name" value="PROBABLE 2-DEHYDROPANTOATE 2-REDUCTASE"/>
    <property type="match status" value="1"/>
</dbReference>
<sequence length="315" mass="34330">MKILVVGAGAVGGYFGARLAQAGRDVTFLVRPARAEQLQKDGLRILSPHGDATLKPKTITTSEITTPYDLIFLSVKAQALDQAIKDLTPAVGPDTMIYPVLNGMRHMETLSQVFGEQKVLGGVCMVSTELDDQNRIVQMTPMQKLIYGERNGECERSGEITPRIRALDEALRDASFDTELSATITQAMWHKWVMIASLGLVTCLLGGPIGEVNSVPDGEQTALQAVDECVAIGKACGFPYPPPLHEWLRKQATAKDSKLTSSLYRDLQKGAPIEVDTILGDLLDQGHAHHLETPLLQACCVRLRVYQNNLKSGQP</sequence>
<dbReference type="Pfam" id="PF08546">
    <property type="entry name" value="ApbA_C"/>
    <property type="match status" value="1"/>
</dbReference>
<name>A0AAU7ZDX1_9BACT</name>
<evidence type="ECO:0000256" key="1">
    <source>
        <dbReference type="ARBA" id="ARBA00002919"/>
    </source>
</evidence>
<evidence type="ECO:0000313" key="13">
    <source>
        <dbReference type="EMBL" id="XCB26899.1"/>
    </source>
</evidence>
<evidence type="ECO:0000256" key="9">
    <source>
        <dbReference type="ARBA" id="ARBA00048793"/>
    </source>
</evidence>